<reference evidence="2" key="1">
    <citation type="submission" date="2017-01" db="EMBL/GenBank/DDBJ databases">
        <title>Draft genome of the species Salinivibrio costicola subsp. alcaliphilus.</title>
        <authorList>
            <person name="Lopez-Hermoso C."/>
            <person name="De La Haba R."/>
            <person name="Sanchez-Porro C."/>
            <person name="Ventosa A."/>
        </authorList>
    </citation>
    <scope>NUCLEOTIDE SEQUENCE [LARGE SCALE GENOMIC DNA]</scope>
    <source>
        <strain evidence="2">CBH448</strain>
    </source>
</reference>
<name>A0ABX3KMJ9_SALCS</name>
<dbReference type="Proteomes" id="UP000189431">
    <property type="component" value="Unassembled WGS sequence"/>
</dbReference>
<proteinExistence type="predicted"/>
<accession>A0ABX3KMJ9</accession>
<sequence>MAFTKKLEFGNYTLKFGEDKVLLDLFNEVVMPSFHEMKYVRSLKDKGEYFFLDTKLIKLDDNPEAPVLGISGKIVKNTRLKRDQIFREDGGLIEDKSELETAPSSTFLLILNTHRLILCKEVPGAPTISNFQSTSQYCLKQQHKKFIEDEFEKAKKIKGENPEVERVTKKSLVNRYPYPILRITPLSDKVSLKDFVTRLKHIDKVSIKLLPTNREEIDNDDFWSDFGRRREEMNSKAAKVEFSNPKEGLEGDKVYEQANAASGLGNSEVKLKGYDEQGDTINGSNDDFSLTVELEDLPRDAERAATVKYGQFKHLVAENVIKLPVLADEVIAKVVSIFRGL</sequence>
<evidence type="ECO:0000313" key="1">
    <source>
        <dbReference type="EMBL" id="OOF32791.1"/>
    </source>
</evidence>
<keyword evidence="2" id="KW-1185">Reference proteome</keyword>
<comment type="caution">
    <text evidence="1">The sequence shown here is derived from an EMBL/GenBank/DDBJ whole genome shotgun (WGS) entry which is preliminary data.</text>
</comment>
<evidence type="ECO:0000313" key="2">
    <source>
        <dbReference type="Proteomes" id="UP000189431"/>
    </source>
</evidence>
<evidence type="ECO:0008006" key="3">
    <source>
        <dbReference type="Google" id="ProtNLM"/>
    </source>
</evidence>
<dbReference type="EMBL" id="MUFR01000057">
    <property type="protein sequence ID" value="OOF32791.1"/>
    <property type="molecule type" value="Genomic_DNA"/>
</dbReference>
<dbReference type="RefSeq" id="WP_201788229.1">
    <property type="nucleotide sequence ID" value="NZ_MUFR01000057.1"/>
</dbReference>
<gene>
    <name evidence="1" type="ORF">BZJ21_14205</name>
</gene>
<protein>
    <recommendedName>
        <fullName evidence="3">DUF4747 family protein</fullName>
    </recommendedName>
</protein>
<organism evidence="1 2">
    <name type="scientific">Salinivibrio costicola subsp. alcaliphilus</name>
    <dbReference type="NCBI Taxonomy" id="272773"/>
    <lineage>
        <taxon>Bacteria</taxon>
        <taxon>Pseudomonadati</taxon>
        <taxon>Pseudomonadota</taxon>
        <taxon>Gammaproteobacteria</taxon>
        <taxon>Vibrionales</taxon>
        <taxon>Vibrionaceae</taxon>
        <taxon>Salinivibrio</taxon>
    </lineage>
</organism>